<accession>D0W6H8</accession>
<sequence length="39" mass="4698">MHGIFRISEITQFPDNCKFIVRRYGERLSGSQTWFQTTF</sequence>
<evidence type="ECO:0000313" key="1">
    <source>
        <dbReference type="EMBL" id="EEZ76924.1"/>
    </source>
</evidence>
<gene>
    <name evidence="1" type="ORF">NEILACOT_03116</name>
</gene>
<comment type="caution">
    <text evidence="1">The sequence shown here is derived from an EMBL/GenBank/DDBJ whole genome shotgun (WGS) entry which is preliminary data.</text>
</comment>
<name>D0W6H8_NEILA</name>
<dbReference type="AlphaFoldDB" id="D0W6H8"/>
<organism evidence="1 2">
    <name type="scientific">Neisseria lactamica ATCC 23970</name>
    <dbReference type="NCBI Taxonomy" id="546265"/>
    <lineage>
        <taxon>Bacteria</taxon>
        <taxon>Pseudomonadati</taxon>
        <taxon>Pseudomonadota</taxon>
        <taxon>Betaproteobacteria</taxon>
        <taxon>Neisseriales</taxon>
        <taxon>Neisseriaceae</taxon>
        <taxon>Neisseria</taxon>
    </lineage>
</organism>
<dbReference type="Proteomes" id="UP000003843">
    <property type="component" value="Unassembled WGS sequence"/>
</dbReference>
<reference evidence="1 2" key="1">
    <citation type="submission" date="2009-10" db="EMBL/GenBank/DDBJ databases">
        <authorList>
            <person name="Weinstock G."/>
            <person name="Sodergren E."/>
            <person name="Clifton S."/>
            <person name="Fulton L."/>
            <person name="Fulton B."/>
            <person name="Courtney L."/>
            <person name="Fronick C."/>
            <person name="Harrison M."/>
            <person name="Strong C."/>
            <person name="Farmer C."/>
            <person name="Delahaunty K."/>
            <person name="Markovic C."/>
            <person name="Hall O."/>
            <person name="Minx P."/>
            <person name="Tomlinson C."/>
            <person name="Mitreva M."/>
            <person name="Nelson J."/>
            <person name="Hou S."/>
            <person name="Wollam A."/>
            <person name="Pepin K.H."/>
            <person name="Johnson M."/>
            <person name="Bhonagiri V."/>
            <person name="Nash W.E."/>
            <person name="Warren W."/>
            <person name="Chinwalla A."/>
            <person name="Mardis E.R."/>
            <person name="Wilson R.K."/>
        </authorList>
    </citation>
    <scope>NUCLEOTIDE SEQUENCE [LARGE SCALE GENOMIC DNA]</scope>
    <source>
        <strain evidence="1 2">ATCC 23970</strain>
    </source>
</reference>
<proteinExistence type="predicted"/>
<dbReference type="EMBL" id="ACEQ02000001">
    <property type="protein sequence ID" value="EEZ76924.1"/>
    <property type="molecule type" value="Genomic_DNA"/>
</dbReference>
<evidence type="ECO:0000313" key="2">
    <source>
        <dbReference type="Proteomes" id="UP000003843"/>
    </source>
</evidence>
<protein>
    <submittedName>
        <fullName evidence="1">Uncharacterized protein</fullName>
    </submittedName>
</protein>